<dbReference type="AlphaFoldDB" id="A0A7R9V1D8"/>
<name>A0A7R9V1D8_9CHLO</name>
<protein>
    <submittedName>
        <fullName evidence="2">Uncharacterized protein</fullName>
    </submittedName>
</protein>
<dbReference type="InterPro" id="IPR051425">
    <property type="entry name" value="Formin_Homology"/>
</dbReference>
<proteinExistence type="predicted"/>
<evidence type="ECO:0000313" key="2">
    <source>
        <dbReference type="EMBL" id="CAD8281777.1"/>
    </source>
</evidence>
<dbReference type="PANTHER" id="PTHR45725:SF1">
    <property type="entry name" value="DISHEVELLED ASSOCIATED ACTIVATOR OF MORPHOGENESIS, ISOFORM D"/>
    <property type="match status" value="1"/>
</dbReference>
<dbReference type="EMBL" id="HBEC01003956">
    <property type="protein sequence ID" value="CAD8281777.1"/>
    <property type="molecule type" value="Transcribed_RNA"/>
</dbReference>
<organism evidence="2">
    <name type="scientific">Chlamydomonas euryale</name>
    <dbReference type="NCBI Taxonomy" id="1486919"/>
    <lineage>
        <taxon>Eukaryota</taxon>
        <taxon>Viridiplantae</taxon>
        <taxon>Chlorophyta</taxon>
        <taxon>core chlorophytes</taxon>
        <taxon>Chlorophyceae</taxon>
        <taxon>CS clade</taxon>
        <taxon>Chlamydomonadales</taxon>
        <taxon>Chlamydomonadaceae</taxon>
        <taxon>Chlamydomonas</taxon>
    </lineage>
</organism>
<feature type="compositionally biased region" description="Pro residues" evidence="1">
    <location>
        <begin position="702"/>
        <end position="753"/>
    </location>
</feature>
<feature type="region of interest" description="Disordered" evidence="1">
    <location>
        <begin position="153"/>
        <end position="178"/>
    </location>
</feature>
<sequence length="924" mass="96791">MEPIGASLDCFGCLAQGNISTEACLTCSGYADTGIRTSCFTCLCNEPTQYCLRCATLRDANVPGCFRCAQQPWSDQKQLDGGQSCGYCDHIQGNAFVQLACTSCVAVAPTHTVANACLRCTNVNSPVSQQVVRCISALLDDVAAINDCVFPNPSPPPTPPAPPRPPLPQPPHPPPPKATFADQAGCLQAGVAPSLCGGCSWLSGVTKAKCYDCIIDLPQASSCTMCSLQPLEMRDACFDCLASGASESVCRTCSSLGSAGAECFQCVDVATDPTSCTKCTWEATRAWGPCFQCLANGFTEAMCASCSSQDYPESCMACLEESRDRSLTGEPTVGSCLGCATRCPRDHPECLEACYSCVASTNPEDSLACLGCIALPLAQQGECFSCVEMGGALTYCLTAGTNPPIMPPSPPSPPPLPFDDLRGCLASPQVLGSNCYQCSYLEPNLALACFGCLSDGVASATCNICASQPLAGQCFDCVRNSSVDTLNKQYCVQCSLREADFNQCYECLLETPERSSECPSCSYQPYSAACFKCLKDPNNDLGMCILEGITPSTKFSPPPTYPPPAFSPPPDHYNDYTGCEAARGPGDSSCTACSMLPDHQHAACFRCISTGKGPAPECFACTLTDIPLACLSCAGNLDMLPGLASSCAECARDSEQFGRCYECLAGPNLTIGRMCSTCLGHADPAGCFDCLASSGGSELCLPQPPSPPPPPPPSPPPPSPPSPSPPPPLPPSPSPPSLPQPPAPPSPPLPPPSTMRQGATFNTFSGCVDAMNPFCNRCDVPSARSSCFECISLGRTPDDCLQCVWKPTSDLQDLCFDCVVDGGAVNDCAQCGDLTTPNTARRCMECIQEPSVVAAGQTSACISCGYAFSPPLGSLCVDCITRDPTTAQACVSCANKEAVAMMNCYVCLERLPPGQDPWQCPNNT</sequence>
<reference evidence="2" key="1">
    <citation type="submission" date="2021-01" db="EMBL/GenBank/DDBJ databases">
        <authorList>
            <person name="Corre E."/>
            <person name="Pelletier E."/>
            <person name="Niang G."/>
            <person name="Scheremetjew M."/>
            <person name="Finn R."/>
            <person name="Kale V."/>
            <person name="Holt S."/>
            <person name="Cochrane G."/>
            <person name="Meng A."/>
            <person name="Brown T."/>
            <person name="Cohen L."/>
        </authorList>
    </citation>
    <scope>NUCLEOTIDE SEQUENCE</scope>
    <source>
        <strain evidence="2">CCMP219</strain>
    </source>
</reference>
<feature type="region of interest" description="Disordered" evidence="1">
    <location>
        <begin position="701"/>
        <end position="755"/>
    </location>
</feature>
<dbReference type="PANTHER" id="PTHR45725">
    <property type="entry name" value="FORMIN HOMOLOGY 2 FAMILY MEMBER"/>
    <property type="match status" value="1"/>
</dbReference>
<evidence type="ECO:0000256" key="1">
    <source>
        <dbReference type="SAM" id="MobiDB-lite"/>
    </source>
</evidence>
<gene>
    <name evidence="2" type="ORF">CEUR00632_LOCUS1812</name>
</gene>
<feature type="compositionally biased region" description="Pro residues" evidence="1">
    <location>
        <begin position="153"/>
        <end position="177"/>
    </location>
</feature>
<accession>A0A7R9V1D8</accession>